<gene>
    <name evidence="1" type="ORF">RB614_40470</name>
</gene>
<sequence>MSQSVQLRLYEHYCDRFEEGGMDAGRARAAALIAVNRHGIVLTEADVRAAEQHVAGNAVQAQLAEAYAAHGMPATAARLAASGRPGATGETPPREAVAVSATRTTETARRLVEVTGQVEQIARQALRKPPAEARQYALQMRDSARLRGGDRNAVDFLTHFVEAMRTRGLAQGVTR</sequence>
<dbReference type="EMBL" id="JAVHUY010000062">
    <property type="protein sequence ID" value="MDQ7910785.1"/>
    <property type="molecule type" value="Genomic_DNA"/>
</dbReference>
<dbReference type="Proteomes" id="UP001230908">
    <property type="component" value="Unassembled WGS sequence"/>
</dbReference>
<evidence type="ECO:0000313" key="2">
    <source>
        <dbReference type="Proteomes" id="UP001230908"/>
    </source>
</evidence>
<reference evidence="1 2" key="1">
    <citation type="submission" date="2023-08" db="EMBL/GenBank/DDBJ databases">
        <title>Phytohabitans sansha sp. nov., isolated from marine sediment.</title>
        <authorList>
            <person name="Zhao Y."/>
            <person name="Yi K."/>
        </authorList>
    </citation>
    <scope>NUCLEOTIDE SEQUENCE [LARGE SCALE GENOMIC DNA]</scope>
    <source>
        <strain evidence="1 2">ZYX-F-186</strain>
    </source>
</reference>
<keyword evidence="2" id="KW-1185">Reference proteome</keyword>
<dbReference type="RefSeq" id="WP_308718026.1">
    <property type="nucleotide sequence ID" value="NZ_JAVHUY010000062.1"/>
</dbReference>
<comment type="caution">
    <text evidence="1">The sequence shown here is derived from an EMBL/GenBank/DDBJ whole genome shotgun (WGS) entry which is preliminary data.</text>
</comment>
<name>A0ABU0ZUS2_9ACTN</name>
<organism evidence="1 2">
    <name type="scientific">Phytohabitans maris</name>
    <dbReference type="NCBI Taxonomy" id="3071409"/>
    <lineage>
        <taxon>Bacteria</taxon>
        <taxon>Bacillati</taxon>
        <taxon>Actinomycetota</taxon>
        <taxon>Actinomycetes</taxon>
        <taxon>Micromonosporales</taxon>
        <taxon>Micromonosporaceae</taxon>
    </lineage>
</organism>
<protein>
    <submittedName>
        <fullName evidence="1">Uncharacterized protein</fullName>
    </submittedName>
</protein>
<evidence type="ECO:0000313" key="1">
    <source>
        <dbReference type="EMBL" id="MDQ7910785.1"/>
    </source>
</evidence>
<proteinExistence type="predicted"/>
<accession>A0ABU0ZUS2</accession>